<dbReference type="PANTHER" id="PTHR43975">
    <property type="entry name" value="ZGC:101858"/>
    <property type="match status" value="1"/>
</dbReference>
<dbReference type="SUPFAM" id="SSF51735">
    <property type="entry name" value="NAD(P)-binding Rossmann-fold domains"/>
    <property type="match status" value="1"/>
</dbReference>
<accession>A0A212EP29</accession>
<keyword evidence="2" id="KW-1185">Reference proteome</keyword>
<dbReference type="STRING" id="278856.A0A212EP29"/>
<evidence type="ECO:0000313" key="1">
    <source>
        <dbReference type="EMBL" id="OWR43255.1"/>
    </source>
</evidence>
<dbReference type="Gene3D" id="3.40.50.720">
    <property type="entry name" value="NAD(P)-binding Rossmann-like Domain"/>
    <property type="match status" value="1"/>
</dbReference>
<evidence type="ECO:0000313" key="2">
    <source>
        <dbReference type="Proteomes" id="UP000007151"/>
    </source>
</evidence>
<dbReference type="EMBL" id="AGBW02013539">
    <property type="protein sequence ID" value="OWR43255.1"/>
    <property type="molecule type" value="Genomic_DNA"/>
</dbReference>
<dbReference type="KEGG" id="dpl:KGM_215253"/>
<dbReference type="InterPro" id="IPR036291">
    <property type="entry name" value="NAD(P)-bd_dom_sf"/>
</dbReference>
<dbReference type="FunFam" id="3.40.50.720:FF:000084">
    <property type="entry name" value="Short-chain dehydrogenase reductase"/>
    <property type="match status" value="1"/>
</dbReference>
<organism evidence="1 2">
    <name type="scientific">Danaus plexippus plexippus</name>
    <dbReference type="NCBI Taxonomy" id="278856"/>
    <lineage>
        <taxon>Eukaryota</taxon>
        <taxon>Metazoa</taxon>
        <taxon>Ecdysozoa</taxon>
        <taxon>Arthropoda</taxon>
        <taxon>Hexapoda</taxon>
        <taxon>Insecta</taxon>
        <taxon>Pterygota</taxon>
        <taxon>Neoptera</taxon>
        <taxon>Endopterygota</taxon>
        <taxon>Lepidoptera</taxon>
        <taxon>Glossata</taxon>
        <taxon>Ditrysia</taxon>
        <taxon>Papilionoidea</taxon>
        <taxon>Nymphalidae</taxon>
        <taxon>Danainae</taxon>
        <taxon>Danaini</taxon>
        <taxon>Danaina</taxon>
        <taxon>Danaus</taxon>
        <taxon>Danaus</taxon>
    </lineage>
</organism>
<dbReference type="InterPro" id="IPR002347">
    <property type="entry name" value="SDR_fam"/>
</dbReference>
<protein>
    <submittedName>
        <fullName evidence="1">3-dehydroecdysone 3alpha-reductase</fullName>
    </submittedName>
</protein>
<gene>
    <name evidence="1" type="ORF">KGM_215253</name>
</gene>
<reference evidence="1 2" key="1">
    <citation type="journal article" date="2011" name="Cell">
        <title>The monarch butterfly genome yields insights into long-distance migration.</title>
        <authorList>
            <person name="Zhan S."/>
            <person name="Merlin C."/>
            <person name="Boore J.L."/>
            <person name="Reppert S.M."/>
        </authorList>
    </citation>
    <scope>NUCLEOTIDE SEQUENCE [LARGE SCALE GENOMIC DNA]</scope>
    <source>
        <strain evidence="1">F-2</strain>
    </source>
</reference>
<dbReference type="PANTHER" id="PTHR43975:SF2">
    <property type="entry name" value="EG:BACR7A4.14 PROTEIN-RELATED"/>
    <property type="match status" value="1"/>
</dbReference>
<dbReference type="PRINTS" id="PR00081">
    <property type="entry name" value="GDHRDH"/>
</dbReference>
<sequence>MVGRNESKLASVAARCNQPLVVKADVGNDEDARRIIDQTIEHLGQIDILVNNAGVLAYGNLLSGNLIESYDKVMRVNLRAVVMLTALASSYLINTKGNIINISSVSTFCPQSGNANMSMYAASKAALNHFGMSAAAELAPYGVRVNTICPGPVVTNILHNSPGFVNWNDFKEKTALKRLSQPEEIAELVMFLASDKAKAITGTNHVTDNGYLLRSHL</sequence>
<dbReference type="AlphaFoldDB" id="A0A212EP29"/>
<dbReference type="InParanoid" id="A0A212EP29"/>
<dbReference type="Proteomes" id="UP000007151">
    <property type="component" value="Unassembled WGS sequence"/>
</dbReference>
<name>A0A212EP29_DANPL</name>
<proteinExistence type="predicted"/>
<comment type="caution">
    <text evidence="1">The sequence shown here is derived from an EMBL/GenBank/DDBJ whole genome shotgun (WGS) entry which is preliminary data.</text>
</comment>
<dbReference type="Pfam" id="PF13561">
    <property type="entry name" value="adh_short_C2"/>
    <property type="match status" value="1"/>
</dbReference>
<dbReference type="PRINTS" id="PR00080">
    <property type="entry name" value="SDRFAMILY"/>
</dbReference>